<dbReference type="AlphaFoldDB" id="A0A1J5TMT2"/>
<protein>
    <recommendedName>
        <fullName evidence="3">TGS domain-containing protein</fullName>
    </recommendedName>
</protein>
<dbReference type="Gene3D" id="3.10.20.30">
    <property type="match status" value="1"/>
</dbReference>
<gene>
    <name evidence="1" type="ORF">BD935_02410</name>
</gene>
<dbReference type="InterPro" id="IPR012675">
    <property type="entry name" value="Beta-grasp_dom_sf"/>
</dbReference>
<proteinExistence type="predicted"/>
<evidence type="ECO:0000313" key="1">
    <source>
        <dbReference type="EMBL" id="OIR17520.1"/>
    </source>
</evidence>
<evidence type="ECO:0008006" key="3">
    <source>
        <dbReference type="Google" id="ProtNLM"/>
    </source>
</evidence>
<name>A0A1J5TMT2_9ARCH</name>
<accession>A0A1J5TMT2</accession>
<comment type="caution">
    <text evidence="1">The sequence shown here is derived from an EMBL/GenBank/DDBJ whole genome shotgun (WGS) entry which is preliminary data.</text>
</comment>
<evidence type="ECO:0000313" key="2">
    <source>
        <dbReference type="Proteomes" id="UP000183080"/>
    </source>
</evidence>
<dbReference type="EMBL" id="MIZA01000022">
    <property type="protein sequence ID" value="OIR17520.1"/>
    <property type="molecule type" value="Genomic_DNA"/>
</dbReference>
<sequence length="68" mass="7422">MEWQVTIDDKIETIVLPDGSTANDLVNHLNLHPDGVLVVTDEEKMKPIPLVIALPKKPIRIILVASGG</sequence>
<reference evidence="1 2" key="1">
    <citation type="submission" date="2016-08" db="EMBL/GenBank/DDBJ databases">
        <title>New Insights into Marine Group III Euryarchaeota, from dark to light.</title>
        <authorList>
            <person name="Haro-Moreno J.M."/>
            <person name="Rodriguez-Valera F."/>
            <person name="Lopez-Garcia P."/>
            <person name="Moreira D."/>
            <person name="Martin-Cuadrado A.B."/>
        </authorList>
    </citation>
    <scope>NUCLEOTIDE SEQUENCE [LARGE SCALE GENOMIC DNA]</scope>
    <source>
        <strain evidence="1">CG-Epi1</strain>
    </source>
</reference>
<dbReference type="Proteomes" id="UP000183080">
    <property type="component" value="Unassembled WGS sequence"/>
</dbReference>
<organism evidence="1 2">
    <name type="scientific">Marine Group III euryarchaeote CG-Epi1</name>
    <dbReference type="NCBI Taxonomy" id="1888995"/>
    <lineage>
        <taxon>Archaea</taxon>
        <taxon>Methanobacteriati</taxon>
        <taxon>Thermoplasmatota</taxon>
        <taxon>Thermoplasmata</taxon>
        <taxon>Candidatus Thermoprofundales</taxon>
    </lineage>
</organism>